<dbReference type="Proteomes" id="UP001500936">
    <property type="component" value="Unassembled WGS sequence"/>
</dbReference>
<protein>
    <submittedName>
        <fullName evidence="1">Uncharacterized protein</fullName>
    </submittedName>
</protein>
<proteinExistence type="predicted"/>
<dbReference type="PANTHER" id="PTHR34599:SF1">
    <property type="entry name" value="PHOSPHATIDIC ACID PHOSPHATASE TYPE 2_HALOPEROXIDASE DOMAIN-CONTAINING PROTEIN"/>
    <property type="match status" value="1"/>
</dbReference>
<dbReference type="InterPro" id="IPR036938">
    <property type="entry name" value="PAP2/HPO_sf"/>
</dbReference>
<dbReference type="RefSeq" id="WP_345265145.1">
    <property type="nucleotide sequence ID" value="NZ_BAABHB010000002.1"/>
</dbReference>
<evidence type="ECO:0000313" key="1">
    <source>
        <dbReference type="EMBL" id="GAA4400124.1"/>
    </source>
</evidence>
<reference evidence="2" key="1">
    <citation type="journal article" date="2019" name="Int. J. Syst. Evol. Microbiol.">
        <title>The Global Catalogue of Microorganisms (GCM) 10K type strain sequencing project: providing services to taxonomists for standard genome sequencing and annotation.</title>
        <authorList>
            <consortium name="The Broad Institute Genomics Platform"/>
            <consortium name="The Broad Institute Genome Sequencing Center for Infectious Disease"/>
            <person name="Wu L."/>
            <person name="Ma J."/>
        </authorList>
    </citation>
    <scope>NUCLEOTIDE SEQUENCE [LARGE SCALE GENOMIC DNA]</scope>
    <source>
        <strain evidence="2">JCM 17925</strain>
    </source>
</reference>
<gene>
    <name evidence="1" type="ORF">GCM10023187_12950</name>
</gene>
<name>A0ABP8K4N9_9BACT</name>
<dbReference type="InterPro" id="IPR052559">
    <property type="entry name" value="V-haloperoxidase"/>
</dbReference>
<sequence>MLTSGAQFRPVEVPHVLTSPVYTADYNEVKALGAANSLTRTPDQTQIGLFWLENAEIGWNRIARMVAAGQPLDAWAYARLFALLHVTLSDTYIAVFDGKYHFNLWRPITAIGNHVFNHAFQKGVPLLNATSPKK</sequence>
<accession>A0ABP8K4N9</accession>
<keyword evidence="2" id="KW-1185">Reference proteome</keyword>
<dbReference type="SUPFAM" id="SSF48317">
    <property type="entry name" value="Acid phosphatase/Vanadium-dependent haloperoxidase"/>
    <property type="match status" value="1"/>
</dbReference>
<comment type="caution">
    <text evidence="1">The sequence shown here is derived from an EMBL/GenBank/DDBJ whole genome shotgun (WGS) entry which is preliminary data.</text>
</comment>
<evidence type="ECO:0000313" key="2">
    <source>
        <dbReference type="Proteomes" id="UP001500936"/>
    </source>
</evidence>
<dbReference type="EMBL" id="BAABHB010000002">
    <property type="protein sequence ID" value="GAA4400124.1"/>
    <property type="molecule type" value="Genomic_DNA"/>
</dbReference>
<dbReference type="Gene3D" id="1.10.606.10">
    <property type="entry name" value="Vanadium-containing Chloroperoxidase, domain 2"/>
    <property type="match status" value="1"/>
</dbReference>
<dbReference type="InterPro" id="IPR016119">
    <property type="entry name" value="Br/Cl_peroxidase_C"/>
</dbReference>
<dbReference type="CDD" id="cd03398">
    <property type="entry name" value="PAP2_haloperoxidase"/>
    <property type="match status" value="1"/>
</dbReference>
<organism evidence="1 2">
    <name type="scientific">Nibrella viscosa</name>
    <dbReference type="NCBI Taxonomy" id="1084524"/>
    <lineage>
        <taxon>Bacteria</taxon>
        <taxon>Pseudomonadati</taxon>
        <taxon>Bacteroidota</taxon>
        <taxon>Cytophagia</taxon>
        <taxon>Cytophagales</taxon>
        <taxon>Spirosomataceae</taxon>
        <taxon>Nibrella</taxon>
    </lineage>
</organism>
<dbReference type="PANTHER" id="PTHR34599">
    <property type="entry name" value="PEROXIDASE-RELATED"/>
    <property type="match status" value="1"/>
</dbReference>